<dbReference type="PATRIC" id="fig|888055.3.peg.1687"/>
<name>U2PDK2_LEPWF</name>
<dbReference type="InterPro" id="IPR036457">
    <property type="entry name" value="PPM-type-like_dom_sf"/>
</dbReference>
<evidence type="ECO:0000313" key="1">
    <source>
        <dbReference type="EMBL" id="ERK48585.1"/>
    </source>
</evidence>
<evidence type="ECO:0008006" key="3">
    <source>
        <dbReference type="Google" id="ProtNLM"/>
    </source>
</evidence>
<proteinExistence type="predicted"/>
<protein>
    <recommendedName>
        <fullName evidence="3">PPM-type phosphatase domain-containing protein</fullName>
    </recommendedName>
</protein>
<organism evidence="1 2">
    <name type="scientific">Leptotrichia wadei (strain F0279)</name>
    <dbReference type="NCBI Taxonomy" id="888055"/>
    <lineage>
        <taxon>Bacteria</taxon>
        <taxon>Fusobacteriati</taxon>
        <taxon>Fusobacteriota</taxon>
        <taxon>Fusobacteriia</taxon>
        <taxon>Fusobacteriales</taxon>
        <taxon>Leptotrichiaceae</taxon>
        <taxon>Leptotrichia</taxon>
    </lineage>
</organism>
<dbReference type="AlphaFoldDB" id="U2PDK2"/>
<dbReference type="HOGENOM" id="CLU_646890_0_0_0"/>
<gene>
    <name evidence="1" type="ORF">HMPREF9015_01758</name>
</gene>
<sequence length="428" mass="50883">MFILHLKGGINLDEKKSKYITYFFKNYAGIAEKNTYSTYIPERERGFWCLIVDNDMNENFAKIGVEEAVRYFFENNEFSQENATNILNAAYKKIIERKLKKNRENGEISILVVLINENKMMISNIGNTRLKLFRENMIVEDIIRDENKTIQLLKDDYALLGTPKFWKVINDNNISDALIRWNSKIEIEKNISEKIEEIEKLERMTIPFMSIFAERIVEKEEIIIVERQEQKNPLKYLLLMLIFSFTFIAINKTLVLKKYENEAQKHFDIADKYYKEEDYSNSVKEINMALDFYSKIKPQNKKITKKIEELIYKKKLANINEQKLFEKIEQPKIIEQPEPVIKTADIVITPEEKVTPSLEINEQDKEVYKPKTIRKRVKTQKKLHKKTKSTIHKKRKKYKKTLVTNDDLNQEIKRNWKILGRDDNGNKV</sequence>
<evidence type="ECO:0000313" key="2">
    <source>
        <dbReference type="Proteomes" id="UP000016626"/>
    </source>
</evidence>
<accession>U2PDK2</accession>
<comment type="caution">
    <text evidence="1">The sequence shown here is derived from an EMBL/GenBank/DDBJ whole genome shotgun (WGS) entry which is preliminary data.</text>
</comment>
<reference evidence="1 2" key="1">
    <citation type="submission" date="2013-06" db="EMBL/GenBank/DDBJ databases">
        <authorList>
            <person name="Weinstock G."/>
            <person name="Sodergren E."/>
            <person name="Lobos E.A."/>
            <person name="Fulton L."/>
            <person name="Fulton R."/>
            <person name="Courtney L."/>
            <person name="Fronick C."/>
            <person name="O'Laughlin M."/>
            <person name="Godfrey J."/>
            <person name="Wilson R.M."/>
            <person name="Miner T."/>
            <person name="Farmer C."/>
            <person name="Delehaunty K."/>
            <person name="Cordes M."/>
            <person name="Minx P."/>
            <person name="Tomlinson C."/>
            <person name="Chen J."/>
            <person name="Wollam A."/>
            <person name="Pepin K.H."/>
            <person name="Bhonagiri V."/>
            <person name="Zhang X."/>
            <person name="Warren W."/>
            <person name="Mitreva M."/>
            <person name="Mardis E.R."/>
            <person name="Wilson R.K."/>
        </authorList>
    </citation>
    <scope>NUCLEOTIDE SEQUENCE [LARGE SCALE GENOMIC DNA]</scope>
    <source>
        <strain evidence="1 2">F0279</strain>
    </source>
</reference>
<dbReference type="Proteomes" id="UP000016626">
    <property type="component" value="Unassembled WGS sequence"/>
</dbReference>
<dbReference type="EMBL" id="AWVM01000091">
    <property type="protein sequence ID" value="ERK48585.1"/>
    <property type="molecule type" value="Genomic_DNA"/>
</dbReference>
<dbReference type="SUPFAM" id="SSF81606">
    <property type="entry name" value="PP2C-like"/>
    <property type="match status" value="1"/>
</dbReference>